<evidence type="ECO:0000313" key="2">
    <source>
        <dbReference type="Proteomes" id="UP001187192"/>
    </source>
</evidence>
<organism evidence="1 2">
    <name type="scientific">Ficus carica</name>
    <name type="common">Common fig</name>
    <dbReference type="NCBI Taxonomy" id="3494"/>
    <lineage>
        <taxon>Eukaryota</taxon>
        <taxon>Viridiplantae</taxon>
        <taxon>Streptophyta</taxon>
        <taxon>Embryophyta</taxon>
        <taxon>Tracheophyta</taxon>
        <taxon>Spermatophyta</taxon>
        <taxon>Magnoliopsida</taxon>
        <taxon>eudicotyledons</taxon>
        <taxon>Gunneridae</taxon>
        <taxon>Pentapetalae</taxon>
        <taxon>rosids</taxon>
        <taxon>fabids</taxon>
        <taxon>Rosales</taxon>
        <taxon>Moraceae</taxon>
        <taxon>Ficeae</taxon>
        <taxon>Ficus</taxon>
    </lineage>
</organism>
<sequence length="108" mass="11238">MVRQVCNEGTGGDGDLDSSLATVVRAPTLTTHHHLAGSDGGLLAGGESEGEFAADFGVSRRSGGRWGRSARSLALVKGLRRTEGLSSRTTTRRGSCLGNTCHEKLLEG</sequence>
<reference evidence="1" key="1">
    <citation type="submission" date="2023-07" db="EMBL/GenBank/DDBJ databases">
        <title>draft genome sequence of fig (Ficus carica).</title>
        <authorList>
            <person name="Takahashi T."/>
            <person name="Nishimura K."/>
        </authorList>
    </citation>
    <scope>NUCLEOTIDE SEQUENCE</scope>
</reference>
<gene>
    <name evidence="1" type="ORF">TIFTF001_030107</name>
</gene>
<evidence type="ECO:0000313" key="1">
    <source>
        <dbReference type="EMBL" id="GMN61009.1"/>
    </source>
</evidence>
<name>A0AA88J2C4_FICCA</name>
<dbReference type="Proteomes" id="UP001187192">
    <property type="component" value="Unassembled WGS sequence"/>
</dbReference>
<proteinExistence type="predicted"/>
<comment type="caution">
    <text evidence="1">The sequence shown here is derived from an EMBL/GenBank/DDBJ whole genome shotgun (WGS) entry which is preliminary data.</text>
</comment>
<protein>
    <submittedName>
        <fullName evidence="1">Uncharacterized protein</fullName>
    </submittedName>
</protein>
<dbReference type="AlphaFoldDB" id="A0AA88J2C4"/>
<dbReference type="EMBL" id="BTGU01000105">
    <property type="protein sequence ID" value="GMN61009.1"/>
    <property type="molecule type" value="Genomic_DNA"/>
</dbReference>
<accession>A0AA88J2C4</accession>
<keyword evidence="2" id="KW-1185">Reference proteome</keyword>